<sequence length="138" mass="15564">MANNVENLWPEIKTDGFSVPKVILSKQAAYLGESTKNLLTAKVESCLLPSSDNPNGRSNKNTIKHRFIVSAPMLNYQFELLSVEHDMLASYPLKLTCDILEARDHYVSTEEQFIKALSYIFKDSKAQNVVRTLIAQSQ</sequence>
<evidence type="ECO:0000313" key="1">
    <source>
        <dbReference type="EMBL" id="KAA6332647.1"/>
    </source>
</evidence>
<reference evidence="1" key="1">
    <citation type="submission" date="2019-03" db="EMBL/GenBank/DDBJ databases">
        <title>Single cell metagenomics reveals metabolic interactions within the superorganism composed of flagellate Streblomastix strix and complex community of Bacteroidetes bacteria on its surface.</title>
        <authorList>
            <person name="Treitli S.C."/>
            <person name="Kolisko M."/>
            <person name="Husnik F."/>
            <person name="Keeling P."/>
            <person name="Hampl V."/>
        </authorList>
    </citation>
    <scope>NUCLEOTIDE SEQUENCE</scope>
    <source>
        <strain evidence="1">STM</strain>
    </source>
</reference>
<organism evidence="1">
    <name type="scientific">termite gut metagenome</name>
    <dbReference type="NCBI Taxonomy" id="433724"/>
    <lineage>
        <taxon>unclassified sequences</taxon>
        <taxon>metagenomes</taxon>
        <taxon>organismal metagenomes</taxon>
    </lineage>
</organism>
<accession>A0A5J4RF26</accession>
<proteinExistence type="predicted"/>
<protein>
    <submittedName>
        <fullName evidence="1">Uncharacterized protein</fullName>
    </submittedName>
</protein>
<name>A0A5J4RF26_9ZZZZ</name>
<comment type="caution">
    <text evidence="1">The sequence shown here is derived from an EMBL/GenBank/DDBJ whole genome shotgun (WGS) entry which is preliminary data.</text>
</comment>
<gene>
    <name evidence="1" type="ORF">EZS27_018870</name>
</gene>
<dbReference type="AlphaFoldDB" id="A0A5J4RF26"/>
<dbReference type="EMBL" id="SNRY01001214">
    <property type="protein sequence ID" value="KAA6332647.1"/>
    <property type="molecule type" value="Genomic_DNA"/>
</dbReference>